<gene>
    <name evidence="1" type="ORF">C8A01DRAFT_34101</name>
</gene>
<proteinExistence type="predicted"/>
<dbReference type="AlphaFoldDB" id="A0AAN6PKU9"/>
<protein>
    <recommendedName>
        <fullName evidence="3">Dockerin type 1</fullName>
    </recommendedName>
</protein>
<accession>A0AAN6PKU9</accession>
<comment type="caution">
    <text evidence="1">The sequence shown here is derived from an EMBL/GenBank/DDBJ whole genome shotgun (WGS) entry which is preliminary data.</text>
</comment>
<keyword evidence="2" id="KW-1185">Reference proteome</keyword>
<dbReference type="Pfam" id="PF15892">
    <property type="entry name" value="BNR_4"/>
    <property type="match status" value="1"/>
</dbReference>
<organism evidence="1 2">
    <name type="scientific">Parachaetomium inaequale</name>
    <dbReference type="NCBI Taxonomy" id="2588326"/>
    <lineage>
        <taxon>Eukaryota</taxon>
        <taxon>Fungi</taxon>
        <taxon>Dikarya</taxon>
        <taxon>Ascomycota</taxon>
        <taxon>Pezizomycotina</taxon>
        <taxon>Sordariomycetes</taxon>
        <taxon>Sordariomycetidae</taxon>
        <taxon>Sordariales</taxon>
        <taxon>Chaetomiaceae</taxon>
        <taxon>Parachaetomium</taxon>
    </lineage>
</organism>
<evidence type="ECO:0000313" key="1">
    <source>
        <dbReference type="EMBL" id="KAK4041850.1"/>
    </source>
</evidence>
<evidence type="ECO:0008006" key="3">
    <source>
        <dbReference type="Google" id="ProtNLM"/>
    </source>
</evidence>
<reference evidence="2" key="1">
    <citation type="journal article" date="2023" name="Mol. Phylogenet. Evol.">
        <title>Genome-scale phylogeny and comparative genomics of the fungal order Sordariales.</title>
        <authorList>
            <person name="Hensen N."/>
            <person name="Bonometti L."/>
            <person name="Westerberg I."/>
            <person name="Brannstrom I.O."/>
            <person name="Guillou S."/>
            <person name="Cros-Aarteil S."/>
            <person name="Calhoun S."/>
            <person name="Haridas S."/>
            <person name="Kuo A."/>
            <person name="Mondo S."/>
            <person name="Pangilinan J."/>
            <person name="Riley R."/>
            <person name="LaButti K."/>
            <person name="Andreopoulos B."/>
            <person name="Lipzen A."/>
            <person name="Chen C."/>
            <person name="Yan M."/>
            <person name="Daum C."/>
            <person name="Ng V."/>
            <person name="Clum A."/>
            <person name="Steindorff A."/>
            <person name="Ohm R.A."/>
            <person name="Martin F."/>
            <person name="Silar P."/>
            <person name="Natvig D.O."/>
            <person name="Lalanne C."/>
            <person name="Gautier V."/>
            <person name="Ament-Velasquez S.L."/>
            <person name="Kruys A."/>
            <person name="Hutchinson M.I."/>
            <person name="Powell A.J."/>
            <person name="Barry K."/>
            <person name="Miller A.N."/>
            <person name="Grigoriev I.V."/>
            <person name="Debuchy R."/>
            <person name="Gladieux P."/>
            <person name="Hiltunen Thoren M."/>
            <person name="Johannesson H."/>
        </authorList>
    </citation>
    <scope>NUCLEOTIDE SEQUENCE [LARGE SCALE GENOMIC DNA]</scope>
    <source>
        <strain evidence="2">CBS 284.82</strain>
    </source>
</reference>
<dbReference type="Proteomes" id="UP001303115">
    <property type="component" value="Unassembled WGS sequence"/>
</dbReference>
<dbReference type="EMBL" id="MU854350">
    <property type="protein sequence ID" value="KAK4041850.1"/>
    <property type="molecule type" value="Genomic_DNA"/>
</dbReference>
<sequence length="440" mass="49185">MLSEPSVTVLGQDAAQRQFKINCYSFQQDGIVSFNGWQYACFYSFLQSEEPLYVHVARRQLPRGEWEVMVLDDYAQTTDDGHNTVQMGISPADGTIHLSFDHHCDILKYRVSAPEVATRPNDFDWRPSLFTPTLNSLPGLPMTDPNFAYVTYPRFGTLGDHMFCSFRDGKAGLGNDHLYKYMASKKEFVFVGTHLTGIQSSPYVHGMDCRNGRLHVTWVYRGFVHYEGWDDPLDTKHKQQAGPNGAENNHNLCYAYSDDLGYTWENGAGKVIARLRKGETITNDAEGIVAFEIPKGSGLTNQEAQAVDQEGGVHVLNRDTLDGGECPMWKHYYRSPDGTWTQRPIRPVTGSARGRLAISKTGDLYIVLPNFAASQVQILKATQASGYSGYDEVWRGDQLAGEPLVDAARLEHDNVLSVLVLAEEREAPSGRQVAVLDFQL</sequence>
<evidence type="ECO:0000313" key="2">
    <source>
        <dbReference type="Proteomes" id="UP001303115"/>
    </source>
</evidence>
<name>A0AAN6PKU9_9PEZI</name>